<feature type="region of interest" description="Disordered" evidence="1">
    <location>
        <begin position="441"/>
        <end position="481"/>
    </location>
</feature>
<reference evidence="2" key="1">
    <citation type="submission" date="2019-05" db="EMBL/GenBank/DDBJ databases">
        <title>Annotation for the trematode Paragonimus heterotremus.</title>
        <authorList>
            <person name="Choi Y.-J."/>
        </authorList>
    </citation>
    <scope>NUCLEOTIDE SEQUENCE</scope>
    <source>
        <strain evidence="2">LC</strain>
    </source>
</reference>
<feature type="region of interest" description="Disordered" evidence="1">
    <location>
        <begin position="66"/>
        <end position="87"/>
    </location>
</feature>
<protein>
    <submittedName>
        <fullName evidence="2">Uncharacterized protein</fullName>
    </submittedName>
</protein>
<dbReference type="Proteomes" id="UP000748531">
    <property type="component" value="Unassembled WGS sequence"/>
</dbReference>
<gene>
    <name evidence="2" type="ORF">PHET_00377</name>
</gene>
<dbReference type="OrthoDB" id="6249911at2759"/>
<feature type="compositionally biased region" description="Basic and acidic residues" evidence="1">
    <location>
        <begin position="453"/>
        <end position="465"/>
    </location>
</feature>
<evidence type="ECO:0000313" key="2">
    <source>
        <dbReference type="EMBL" id="KAF5406083.1"/>
    </source>
</evidence>
<dbReference type="AlphaFoldDB" id="A0A8J4STR7"/>
<sequence length="1041" mass="117866">MFRRKIKECLNNSAITVTESVGDVQTWNKGAVCLTPTDFATFLGVRYTDIERFTTIDEFGTSAFLHSRDSDSKNTSQRESSVSEVSNRFSRPHLNAHIRESLHRSPSLIKRSKSSYNKKNTQVEEKTVDRVIWDCTEISHPFNLIERKAVRRLQHRKERHTKSCRSDWWAEVLVYAKLGYWAPDLLPKVFQEKDSISDSELTSRTSLPAYANRGLNPVLQPSFQMNPTKQFLHKFGGAQGFYRSLQKSYVNYEDLHLAILLCQFGISLGLKRSMKSFEESKLRQIRNHRLSAYAFNVSMLNRLLDLHTRRPSRANSIYEMKGMVNRLVLVELNAIKEPNEYQSIVEHVPEDESKILPVCADLNLLDESEGSSVISDLTEISNSTDLGDLVESVLHKPADRLSEYSTKSGTTSVLEDSRRCALDHSDARSIETVAVSERSTWSHSKSHKSFTKHTTDSHSEIEGPEKIGTQKTEKKSIQLHVSSTRPSIISVDACKSTQTDSLSHKSDLSGNRKAKRTVSSSIHKYRLNHKRRDSFALVPDWKYEIPTPTLLRTMLETGAINCKFPKSKINIKCVDNTTKNIIEFTARRQPLVARVLQGSYLDFLTNSEKTLGRATKVMSVQMEPVNKMNRFMLPAVAPSKPPTEVSSALVGESELLISLSRSSRAFKASRCNMLCDDTNVLKQYSKKQASVSSISNSSKLNPCSNTVPNKLDHSITKVDGWEPGQFVKTSSSLIQESELKEKRELQEHLHFFLVPRLTPKPPSILHAVNQEVHSAHPFVLEYFTQVLEQIIPEHCWMAEHSSSKLIPALERLGADLLIYRHSSGHTIRLKVMSILAASAHNRALRKQLKRSAVMQGNWLDQLLRTLASDTPTCRTEAAVALAKLATEPRLMQQLLREQKLNVLPDIFDSLLRAAEYHPDSWPEYYMAMAFFIQHNQCQLVCDSLIDRGVQCGLSNAGSCWLRLLAYIYTYWQQSTLKSIILNEKRMSHLMNMALSYPPTKRAASEAIAALSEYHTINVHLFSMWRAGSQSGSHATASVLDV</sequence>
<evidence type="ECO:0000313" key="3">
    <source>
        <dbReference type="Proteomes" id="UP000748531"/>
    </source>
</evidence>
<name>A0A8J4STR7_9TREM</name>
<accession>A0A8J4STR7</accession>
<evidence type="ECO:0000256" key="1">
    <source>
        <dbReference type="SAM" id="MobiDB-lite"/>
    </source>
</evidence>
<feature type="compositionally biased region" description="Polar residues" evidence="1">
    <location>
        <begin position="73"/>
        <end position="87"/>
    </location>
</feature>
<organism evidence="2 3">
    <name type="scientific">Paragonimus heterotremus</name>
    <dbReference type="NCBI Taxonomy" id="100268"/>
    <lineage>
        <taxon>Eukaryota</taxon>
        <taxon>Metazoa</taxon>
        <taxon>Spiralia</taxon>
        <taxon>Lophotrochozoa</taxon>
        <taxon>Platyhelminthes</taxon>
        <taxon>Trematoda</taxon>
        <taxon>Digenea</taxon>
        <taxon>Plagiorchiida</taxon>
        <taxon>Troglotremata</taxon>
        <taxon>Troglotrematidae</taxon>
        <taxon>Paragonimus</taxon>
    </lineage>
</organism>
<dbReference type="EMBL" id="LUCH01000103">
    <property type="protein sequence ID" value="KAF5406083.1"/>
    <property type="molecule type" value="Genomic_DNA"/>
</dbReference>
<proteinExistence type="predicted"/>
<keyword evidence="3" id="KW-1185">Reference proteome</keyword>
<comment type="caution">
    <text evidence="2">The sequence shown here is derived from an EMBL/GenBank/DDBJ whole genome shotgun (WGS) entry which is preliminary data.</text>
</comment>